<evidence type="ECO:0000256" key="15">
    <source>
        <dbReference type="SAM" id="MobiDB-lite"/>
    </source>
</evidence>
<dbReference type="Gene3D" id="1.25.40.10">
    <property type="entry name" value="Tetratricopeptide repeat domain"/>
    <property type="match status" value="3"/>
</dbReference>
<dbReference type="CTD" id="160418"/>
<comment type="function">
    <text evidence="13">Transfers mannosyl residues to the hydroxyl group of serine or threonine residues. The 4 members of the TMTC family are O-mannosyl-transferases dedicated primarily to the cadherin superfamily, each member seems to have a distinct role in decorating the cadherin domains with O-linked mannose glycans at specific regions. Also acts as O-mannosyl-transferase on other proteins such as PDIA3. Involved in the positive regulation of proteasomal protein degradation in the endoplasmic reticulum (ER), and the control of ER stress response.</text>
</comment>
<dbReference type="GO" id="GO:0004169">
    <property type="term" value="F:dolichyl-phosphate-mannose-protein mannosyltransferase activity"/>
    <property type="evidence" value="ECO:0007669"/>
    <property type="project" value="UniProtKB-EC"/>
</dbReference>
<evidence type="ECO:0000256" key="7">
    <source>
        <dbReference type="ARBA" id="ARBA00022692"/>
    </source>
</evidence>
<comment type="subcellular location">
    <subcellularLocation>
        <location evidence="2">Endoplasmic reticulum</location>
    </subcellularLocation>
    <subcellularLocation>
        <location evidence="1">Membrane</location>
        <topology evidence="1">Multi-pass membrane protein</topology>
    </subcellularLocation>
</comment>
<dbReference type="Pfam" id="PF13424">
    <property type="entry name" value="TPR_12"/>
    <property type="match status" value="1"/>
</dbReference>
<feature type="domain" description="DUF1736" evidence="17">
    <location>
        <begin position="263"/>
        <end position="334"/>
    </location>
</feature>
<keyword evidence="10" id="KW-0256">Endoplasmic reticulum</keyword>
<feature type="compositionally biased region" description="Low complexity" evidence="15">
    <location>
        <begin position="820"/>
        <end position="846"/>
    </location>
</feature>
<dbReference type="SUPFAM" id="SSF48452">
    <property type="entry name" value="TPR-like"/>
    <property type="match status" value="3"/>
</dbReference>
<dbReference type="Proteomes" id="UP001318040">
    <property type="component" value="Chromosome 3"/>
</dbReference>
<evidence type="ECO:0000256" key="11">
    <source>
        <dbReference type="ARBA" id="ARBA00022989"/>
    </source>
</evidence>
<evidence type="ECO:0000256" key="12">
    <source>
        <dbReference type="ARBA" id="ARBA00023136"/>
    </source>
</evidence>
<keyword evidence="9 14" id="KW-0802">TPR repeat</keyword>
<dbReference type="GO" id="GO:0005783">
    <property type="term" value="C:endoplasmic reticulum"/>
    <property type="evidence" value="ECO:0007669"/>
    <property type="project" value="UniProtKB-SubCell"/>
</dbReference>
<keyword evidence="6" id="KW-0808">Transferase</keyword>
<proteinExistence type="inferred from homology"/>
<keyword evidence="18" id="KW-1185">Reference proteome</keyword>
<evidence type="ECO:0000313" key="19">
    <source>
        <dbReference type="RefSeq" id="XP_032827282.1"/>
    </source>
</evidence>
<keyword evidence="11 16" id="KW-1133">Transmembrane helix</keyword>
<evidence type="ECO:0000256" key="16">
    <source>
        <dbReference type="SAM" id="Phobius"/>
    </source>
</evidence>
<dbReference type="SMART" id="SM00028">
    <property type="entry name" value="TPR"/>
    <property type="match status" value="8"/>
</dbReference>
<dbReference type="GO" id="GO:0016020">
    <property type="term" value="C:membrane"/>
    <property type="evidence" value="ECO:0007669"/>
    <property type="project" value="UniProtKB-SubCell"/>
</dbReference>
<evidence type="ECO:0000256" key="9">
    <source>
        <dbReference type="ARBA" id="ARBA00022803"/>
    </source>
</evidence>
<dbReference type="AlphaFoldDB" id="A0AAJ7U2W3"/>
<evidence type="ECO:0000256" key="8">
    <source>
        <dbReference type="ARBA" id="ARBA00022737"/>
    </source>
</evidence>
<accession>A0AAJ7U2W3</accession>
<dbReference type="PROSITE" id="PS50005">
    <property type="entry name" value="TPR"/>
    <property type="match status" value="4"/>
</dbReference>
<feature type="repeat" description="TPR" evidence="14">
    <location>
        <begin position="446"/>
        <end position="479"/>
    </location>
</feature>
<gene>
    <name evidence="19" type="primary">TMTC3</name>
</gene>
<sequence length="874" mass="96528">MVAGGYWEAGGLAVLVAACYYNSLQCGFVFDDISAIRDNKDLRPSTPLVNLLRNDFWGTPMAEEKSHKSYRPLTVFTFRLNYLVSGLDPASYHAVNGVLHWLVCVLYLRACRLLLSPGASRVAAALFALHPVHTEAVTGVVGRAELLSSIFFLSAFLTYTKSKGPKNSIVWWPITLTVLLVALATLCKEQGLTVIGVCCVYEVFVAQGLTLRDVLSAARAVVVSEKGGGTGLPPWVRTTAAKLLVLVSSTLLLLLLRVQVIQSQLPVFTKFDNPAAVSGWPARQLTYNYLLPLNAWLLLCPAALCCDWTMGTVPLLVTLADPRNMATLAMYAALGCLAQRALTGDRALAMALSLLVLPFIPACNLFFPVGFVVAERVLYVPSMGFCMVVAMGWYRLSHLRAVRVLTWAGLVLLLATHAVKTVHRNGDWETEYTLFTSALKVNKNNAKLWNNVGHSLENQMNYTGALNYFLQAARVQPDDVGAHMNVGRTFKNLNRTREAEDAYTQAKALMPQVVPGRKYSARVAPNHLNVYLHLASIIRTNESRLQEADSLYRQAIAMRPDFTQAYISRGELLLKMQRLPEARAAYEKAVALDGDNADLWYNLAIVHIELRQPRDALAHFERALALKPAHRLALFNSALLIQETGASELLEEAHGRLLRYAELEPSDEKAYFNLGMVATDMGRADEAERWLRRAVALRPDFRGALFNLALLLVQSRHELDALPVLEQLLEHHPQHAKALVLQGDVLLNRRGDAAGARRAFQRALAAEPGNSQAKHNLCVVMFEEGELARAHDCLREALAMAPGEEYIRRHLAVVAAKLPSTSGSSSSSSTNSRISSRTSKSNSSISSRRRCAFSSNNRIDKNCRTSESRSRMIT</sequence>
<feature type="transmembrane region" description="Helical" evidence="16">
    <location>
        <begin position="243"/>
        <end position="261"/>
    </location>
</feature>
<keyword evidence="12 16" id="KW-0472">Membrane</keyword>
<evidence type="ECO:0000256" key="6">
    <source>
        <dbReference type="ARBA" id="ARBA00022679"/>
    </source>
</evidence>
<dbReference type="InterPro" id="IPR019734">
    <property type="entry name" value="TPR_rpt"/>
</dbReference>
<evidence type="ECO:0000256" key="5">
    <source>
        <dbReference type="ARBA" id="ARBA00012839"/>
    </source>
</evidence>
<feature type="transmembrane region" description="Helical" evidence="16">
    <location>
        <begin position="347"/>
        <end position="371"/>
    </location>
</feature>
<dbReference type="InterPro" id="IPR013618">
    <property type="entry name" value="TMTC_DUF1736"/>
</dbReference>
<name>A0AAJ7U2W3_PETMA</name>
<dbReference type="KEGG" id="pmrn:116952225"/>
<feature type="region of interest" description="Disordered" evidence="15">
    <location>
        <begin position="818"/>
        <end position="851"/>
    </location>
</feature>
<feature type="repeat" description="TPR" evidence="14">
    <location>
        <begin position="668"/>
        <end position="701"/>
    </location>
</feature>
<evidence type="ECO:0000256" key="4">
    <source>
        <dbReference type="ARBA" id="ARBA00007882"/>
    </source>
</evidence>
<evidence type="ECO:0000256" key="14">
    <source>
        <dbReference type="PROSITE-ProRule" id="PRU00339"/>
    </source>
</evidence>
<dbReference type="RefSeq" id="XP_032827282.1">
    <property type="nucleotide sequence ID" value="XM_032971391.1"/>
</dbReference>
<protein>
    <recommendedName>
        <fullName evidence="5">dolichyl-phosphate-mannose--protein mannosyltransferase</fullName>
        <ecNumber evidence="5">2.4.1.109</ecNumber>
    </recommendedName>
</protein>
<dbReference type="EC" id="2.4.1.109" evidence="5"/>
<feature type="transmembrane region" description="Helical" evidence="16">
    <location>
        <begin position="295"/>
        <end position="320"/>
    </location>
</feature>
<feature type="transmembrane region" description="Helical" evidence="16">
    <location>
        <begin position="377"/>
        <end position="394"/>
    </location>
</feature>
<evidence type="ECO:0000259" key="17">
    <source>
        <dbReference type="Pfam" id="PF08409"/>
    </source>
</evidence>
<evidence type="ECO:0000256" key="3">
    <source>
        <dbReference type="ARBA" id="ARBA00004922"/>
    </source>
</evidence>
<dbReference type="FunFam" id="1.25.40.10:FF:000239">
    <property type="entry name" value="Transmembrane and TPR repeat-containing protein 3"/>
    <property type="match status" value="1"/>
</dbReference>
<dbReference type="PROSITE" id="PS50293">
    <property type="entry name" value="TPR_REGION"/>
    <property type="match status" value="2"/>
</dbReference>
<dbReference type="Pfam" id="PF08409">
    <property type="entry name" value="TMTC_DUF1736"/>
    <property type="match status" value="1"/>
</dbReference>
<feature type="transmembrane region" description="Helical" evidence="16">
    <location>
        <begin position="192"/>
        <end position="211"/>
    </location>
</feature>
<evidence type="ECO:0000256" key="10">
    <source>
        <dbReference type="ARBA" id="ARBA00022824"/>
    </source>
</evidence>
<keyword evidence="7 16" id="KW-0812">Transmembrane</keyword>
<feature type="repeat" description="TPR" evidence="14">
    <location>
        <begin position="563"/>
        <end position="596"/>
    </location>
</feature>
<organism evidence="18 19">
    <name type="scientific">Petromyzon marinus</name>
    <name type="common">Sea lamprey</name>
    <dbReference type="NCBI Taxonomy" id="7757"/>
    <lineage>
        <taxon>Eukaryota</taxon>
        <taxon>Metazoa</taxon>
        <taxon>Chordata</taxon>
        <taxon>Craniata</taxon>
        <taxon>Vertebrata</taxon>
        <taxon>Cyclostomata</taxon>
        <taxon>Hyperoartia</taxon>
        <taxon>Petromyzontiformes</taxon>
        <taxon>Petromyzontidae</taxon>
        <taxon>Petromyzon</taxon>
    </lineage>
</organism>
<evidence type="ECO:0000256" key="13">
    <source>
        <dbReference type="ARBA" id="ARBA00054953"/>
    </source>
</evidence>
<dbReference type="Pfam" id="PF13181">
    <property type="entry name" value="TPR_8"/>
    <property type="match status" value="1"/>
</dbReference>
<feature type="repeat" description="TPR" evidence="14">
    <location>
        <begin position="597"/>
        <end position="630"/>
    </location>
</feature>
<evidence type="ECO:0000313" key="18">
    <source>
        <dbReference type="Proteomes" id="UP001318040"/>
    </source>
</evidence>
<comment type="pathway">
    <text evidence="3">Protein modification; protein glycosylation.</text>
</comment>
<dbReference type="FunFam" id="1.25.40.10:FF:000175">
    <property type="entry name" value="transmembrane and TPR repeat-containing protein 3"/>
    <property type="match status" value="1"/>
</dbReference>
<dbReference type="InterPro" id="IPR011990">
    <property type="entry name" value="TPR-like_helical_dom_sf"/>
</dbReference>
<dbReference type="PANTHER" id="PTHR44395:SF1">
    <property type="entry name" value="PROTEIN O-MANNOSYL-TRANSFERASE TMTC3"/>
    <property type="match status" value="1"/>
</dbReference>
<dbReference type="Pfam" id="PF13432">
    <property type="entry name" value="TPR_16"/>
    <property type="match status" value="2"/>
</dbReference>
<evidence type="ECO:0000256" key="2">
    <source>
        <dbReference type="ARBA" id="ARBA00004240"/>
    </source>
</evidence>
<dbReference type="PANTHER" id="PTHR44395">
    <property type="match status" value="1"/>
</dbReference>
<evidence type="ECO:0000256" key="1">
    <source>
        <dbReference type="ARBA" id="ARBA00004141"/>
    </source>
</evidence>
<keyword evidence="8" id="KW-0677">Repeat</keyword>
<reference evidence="19" key="1">
    <citation type="submission" date="2025-08" db="UniProtKB">
        <authorList>
            <consortium name="RefSeq"/>
        </authorList>
    </citation>
    <scope>IDENTIFICATION</scope>
    <source>
        <tissue evidence="19">Sperm</tissue>
    </source>
</reference>
<feature type="transmembrane region" description="Helical" evidence="16">
    <location>
        <begin position="169"/>
        <end position="186"/>
    </location>
</feature>
<comment type="similarity">
    <text evidence="4">Belongs to the TMTC family.</text>
</comment>